<reference evidence="6" key="1">
    <citation type="submission" date="2020-07" db="EMBL/GenBank/DDBJ databases">
        <title>Genome sequence and genetic diversity analysis of an under-domesticated orphan crop, white fonio (Digitaria exilis).</title>
        <authorList>
            <person name="Bennetzen J.L."/>
            <person name="Chen S."/>
            <person name="Ma X."/>
            <person name="Wang X."/>
            <person name="Yssel A.E.J."/>
            <person name="Chaluvadi S.R."/>
            <person name="Johnson M."/>
            <person name="Gangashetty P."/>
            <person name="Hamidou F."/>
            <person name="Sanogo M.D."/>
            <person name="Zwaenepoel A."/>
            <person name="Wallace J."/>
            <person name="Van De Peer Y."/>
            <person name="Van Deynze A."/>
        </authorList>
    </citation>
    <scope>NUCLEOTIDE SEQUENCE</scope>
    <source>
        <tissue evidence="6">Leaves</tissue>
    </source>
</reference>
<evidence type="ECO:0000256" key="5">
    <source>
        <dbReference type="SAM" id="MobiDB-lite"/>
    </source>
</evidence>
<keyword evidence="3" id="KW-0560">Oxidoreductase</keyword>
<evidence type="ECO:0000256" key="3">
    <source>
        <dbReference type="ARBA" id="ARBA00023002"/>
    </source>
</evidence>
<dbReference type="GO" id="GO:0016705">
    <property type="term" value="F:oxidoreductase activity, acting on paired donors, with incorporation or reduction of molecular oxygen"/>
    <property type="evidence" value="ECO:0007669"/>
    <property type="project" value="InterPro"/>
</dbReference>
<evidence type="ECO:0000256" key="2">
    <source>
        <dbReference type="ARBA" id="ARBA00022723"/>
    </source>
</evidence>
<accession>A0A835ESR5</accession>
<comment type="caution">
    <text evidence="6">The sequence shown here is derived from an EMBL/GenBank/DDBJ whole genome shotgun (WGS) entry which is preliminary data.</text>
</comment>
<dbReference type="OrthoDB" id="1470350at2759"/>
<dbReference type="InterPro" id="IPR017972">
    <property type="entry name" value="Cyt_P450_CS"/>
</dbReference>
<dbReference type="GO" id="GO:0006629">
    <property type="term" value="P:lipid metabolic process"/>
    <property type="evidence" value="ECO:0007669"/>
    <property type="project" value="UniProtKB-ARBA"/>
</dbReference>
<dbReference type="PROSITE" id="PS00086">
    <property type="entry name" value="CYTOCHROME_P450"/>
    <property type="match status" value="2"/>
</dbReference>
<dbReference type="Gene3D" id="1.10.630.10">
    <property type="entry name" value="Cytochrome P450"/>
    <property type="match status" value="2"/>
</dbReference>
<keyword evidence="4" id="KW-0408">Iron</keyword>
<evidence type="ECO:0000313" key="7">
    <source>
        <dbReference type="Proteomes" id="UP000636709"/>
    </source>
</evidence>
<feature type="region of interest" description="Disordered" evidence="5">
    <location>
        <begin position="37"/>
        <end position="56"/>
    </location>
</feature>
<dbReference type="PANTHER" id="PTHR24296">
    <property type="entry name" value="CYTOCHROME P450"/>
    <property type="match status" value="1"/>
</dbReference>
<dbReference type="EMBL" id="JACEFO010001710">
    <property type="protein sequence ID" value="KAF8718391.1"/>
    <property type="molecule type" value="Genomic_DNA"/>
</dbReference>
<dbReference type="GO" id="GO:0020037">
    <property type="term" value="F:heme binding"/>
    <property type="evidence" value="ECO:0007669"/>
    <property type="project" value="InterPro"/>
</dbReference>
<gene>
    <name evidence="6" type="ORF">HU200_025374</name>
</gene>
<evidence type="ECO:0008006" key="8">
    <source>
        <dbReference type="Google" id="ProtNLM"/>
    </source>
</evidence>
<sequence>MGQPGPLFVAGLSRLARPKNGPQTRAWAVASARRLARPGPKTACRPGLGPTPSRSSPRVVSMMHDFLGGGIFNADGESWRAQRKVASHEFNTRSLRVFVARCVHDELHGRLLPLLRRRATASGASLDLQDVLERFGFDNICRVAFDHDPRQLPVDNDCTAANADSSSFADAFRDAANLSAGRFRYAVPGFWRIKKALNVGSERRLRESVATVHGFADRIIQSRREEMRRDGFEKHDLLSRFMASHHGESSNEALRDVVTSFLLAGRESTSSALTWFFWLLSSRPDVQRRIRDEIAAVRARRPRGDDLAVVGFDVDELREMHYVHAAITESMRLYPPVPWNSMYAQADDVLPDGTAVKAGWFVGYNSYAMGRMESVWGDDVLEYRPERWLNPADGAFQPGSPFRFVAFHAGPRMCLAKEMAYIQMKSVVAGVLEELDVAVDDAYRPQQFASLTLRMAGGLPVTQAYNIARGPSGPGSGIIHPSMADLWFLLLLAVSAVWALRTWRARRFSNKAQKAAAYTYPPGFEPYPLIGHLPQFLANRHRILDWMTEALERQPTSTFVLRRPGGVRGAITANPANVEHFLRSSFDNYPKGPRFASLLHDFLGRGIFNADGDAWRAQRKVASHEFNTRSLRAFVARCVHAELHGRLLPLLRRHAAAPGSCLDLQDVLERFAFDNICRVAFDHDPRQLPDAGDADDATAANAGSSFADAFRDAANLSAGRFRYAVPGFWRIKKALNVGSERRLRESIAMVHGFADGIIRSRREEMAKDVFEKHDLLSRFMASQDEAYSESEVPLRDVVISFLLAGRETTSSALTWFFWLLSSRPDVQRRIRDEVAAVRARQDDKVVGFDLDELREMHYVHAAITESMRLYPPVPLNTLRAEADDVLPDGTAVQAGWFVAYNSYAMGRMESVWGHDAREFRPERWLSPGVGTFRPDSPYRFVAFHAGPRVCLGKEMAYIQMKSIVACVLEELDVVVHGAYQPRQVTSLTLRMADGLPVTVTPRREYENAE</sequence>
<dbReference type="CDD" id="cd11064">
    <property type="entry name" value="CYP86A"/>
    <property type="match status" value="2"/>
</dbReference>
<dbReference type="GO" id="GO:0005506">
    <property type="term" value="F:iron ion binding"/>
    <property type="evidence" value="ECO:0007669"/>
    <property type="project" value="InterPro"/>
</dbReference>
<dbReference type="SUPFAM" id="SSF48264">
    <property type="entry name" value="Cytochrome P450"/>
    <property type="match status" value="2"/>
</dbReference>
<keyword evidence="7" id="KW-1185">Reference proteome</keyword>
<comment type="similarity">
    <text evidence="1">Belongs to the cytochrome P450 family.</text>
</comment>
<dbReference type="Gramene" id="Dexi9B01G0041670.1">
    <property type="protein sequence ID" value="Dexi9B01G0041670.1:cds"/>
    <property type="gene ID" value="Dexi9B01G0041670"/>
</dbReference>
<evidence type="ECO:0000256" key="1">
    <source>
        <dbReference type="ARBA" id="ARBA00010617"/>
    </source>
</evidence>
<proteinExistence type="inferred from homology"/>
<dbReference type="InterPro" id="IPR001128">
    <property type="entry name" value="Cyt_P450"/>
</dbReference>
<evidence type="ECO:0000313" key="6">
    <source>
        <dbReference type="EMBL" id="KAF8718391.1"/>
    </source>
</evidence>
<dbReference type="GO" id="GO:0004497">
    <property type="term" value="F:monooxygenase activity"/>
    <property type="evidence" value="ECO:0007669"/>
    <property type="project" value="InterPro"/>
</dbReference>
<dbReference type="Pfam" id="PF00067">
    <property type="entry name" value="p450"/>
    <property type="match status" value="2"/>
</dbReference>
<dbReference type="InterPro" id="IPR036396">
    <property type="entry name" value="Cyt_P450_sf"/>
</dbReference>
<organism evidence="6 7">
    <name type="scientific">Digitaria exilis</name>
    <dbReference type="NCBI Taxonomy" id="1010633"/>
    <lineage>
        <taxon>Eukaryota</taxon>
        <taxon>Viridiplantae</taxon>
        <taxon>Streptophyta</taxon>
        <taxon>Embryophyta</taxon>
        <taxon>Tracheophyta</taxon>
        <taxon>Spermatophyta</taxon>
        <taxon>Magnoliopsida</taxon>
        <taxon>Liliopsida</taxon>
        <taxon>Poales</taxon>
        <taxon>Poaceae</taxon>
        <taxon>PACMAD clade</taxon>
        <taxon>Panicoideae</taxon>
        <taxon>Panicodae</taxon>
        <taxon>Paniceae</taxon>
        <taxon>Anthephorinae</taxon>
        <taxon>Digitaria</taxon>
    </lineage>
</organism>
<name>A0A835ESR5_9POAL</name>
<protein>
    <recommendedName>
        <fullName evidence="8">Cytochrome P450</fullName>
    </recommendedName>
</protein>
<dbReference type="AlphaFoldDB" id="A0A835ESR5"/>
<keyword evidence="2" id="KW-0479">Metal-binding</keyword>
<dbReference type="Proteomes" id="UP000636709">
    <property type="component" value="Unassembled WGS sequence"/>
</dbReference>
<evidence type="ECO:0000256" key="4">
    <source>
        <dbReference type="ARBA" id="ARBA00023004"/>
    </source>
</evidence>
<dbReference type="PRINTS" id="PR00385">
    <property type="entry name" value="P450"/>
</dbReference>
<dbReference type="PRINTS" id="PR00463">
    <property type="entry name" value="EP450I"/>
</dbReference>
<dbReference type="InterPro" id="IPR002401">
    <property type="entry name" value="Cyt_P450_E_grp-I"/>
</dbReference>